<sequence length="145" mass="16733">MVSRTHHWLYFNDKGRVTGDRDGASLGYVETTDNILNDRLVNSQAGACDLVRLMPKTMKDNERSSKYVKAVVTKLLNKGHPLIYEKLKDLWDIYKHFTDEQKKDCDFLIDMSQYKNAEAFYTAYPTHKPATNDAPRGDHLHLAKI</sequence>
<organism evidence="1 2">
    <name type="scientific">Triparma retinervis</name>
    <dbReference type="NCBI Taxonomy" id="2557542"/>
    <lineage>
        <taxon>Eukaryota</taxon>
        <taxon>Sar</taxon>
        <taxon>Stramenopiles</taxon>
        <taxon>Ochrophyta</taxon>
        <taxon>Bolidophyceae</taxon>
        <taxon>Parmales</taxon>
        <taxon>Triparmaceae</taxon>
        <taxon>Triparma</taxon>
    </lineage>
</organism>
<protein>
    <submittedName>
        <fullName evidence="1">Uncharacterized protein</fullName>
    </submittedName>
</protein>
<reference evidence="1" key="1">
    <citation type="submission" date="2022-07" db="EMBL/GenBank/DDBJ databases">
        <title>Genome analysis of Parmales, a sister group of diatoms, reveals the evolutionary specialization of diatoms from phago-mixotrophs to photoautotrophs.</title>
        <authorList>
            <person name="Ban H."/>
            <person name="Sato S."/>
            <person name="Yoshikawa S."/>
            <person name="Kazumasa Y."/>
            <person name="Nakamura Y."/>
            <person name="Ichinomiya M."/>
            <person name="Saitoh K."/>
            <person name="Sato N."/>
            <person name="Blanc-Mathieu R."/>
            <person name="Endo H."/>
            <person name="Kuwata A."/>
            <person name="Ogata H."/>
        </authorList>
    </citation>
    <scope>NUCLEOTIDE SEQUENCE</scope>
</reference>
<gene>
    <name evidence="1" type="ORF">TrRE_jg12302</name>
</gene>
<keyword evidence="2" id="KW-1185">Reference proteome</keyword>
<dbReference type="EMBL" id="BRXZ01003313">
    <property type="protein sequence ID" value="GMH52321.1"/>
    <property type="molecule type" value="Genomic_DNA"/>
</dbReference>
<proteinExistence type="predicted"/>
<name>A0A9W6ZHF7_9STRA</name>
<dbReference type="AlphaFoldDB" id="A0A9W6ZHF7"/>
<dbReference type="Proteomes" id="UP001165082">
    <property type="component" value="Unassembled WGS sequence"/>
</dbReference>
<dbReference type="OrthoDB" id="10289892at2759"/>
<accession>A0A9W6ZHF7</accession>
<evidence type="ECO:0000313" key="2">
    <source>
        <dbReference type="Proteomes" id="UP001165082"/>
    </source>
</evidence>
<comment type="caution">
    <text evidence="1">The sequence shown here is derived from an EMBL/GenBank/DDBJ whole genome shotgun (WGS) entry which is preliminary data.</text>
</comment>
<evidence type="ECO:0000313" key="1">
    <source>
        <dbReference type="EMBL" id="GMH52321.1"/>
    </source>
</evidence>